<comment type="caution">
    <text evidence="1">The sequence shown here is derived from an EMBL/GenBank/DDBJ whole genome shotgun (WGS) entry which is preliminary data.</text>
</comment>
<name>A0A2R6CB25_9ARCH</name>
<evidence type="ECO:0000313" key="2">
    <source>
        <dbReference type="Proteomes" id="UP000242015"/>
    </source>
</evidence>
<dbReference type="AlphaFoldDB" id="A0A2R6CB25"/>
<proteinExistence type="predicted"/>
<gene>
    <name evidence="1" type="ORF">B9Q04_07420</name>
</gene>
<accession>A0A2R6CB25</accession>
<dbReference type="EMBL" id="NEXF01000138">
    <property type="protein sequence ID" value="PSO08087.1"/>
    <property type="molecule type" value="Genomic_DNA"/>
</dbReference>
<reference evidence="1 2" key="1">
    <citation type="submission" date="2017-04" db="EMBL/GenBank/DDBJ databases">
        <title>Novel microbial lineages endemic to geothermal iron-oxide mats fill important gaps in the evolutionary history of Archaea.</title>
        <authorList>
            <person name="Jay Z.J."/>
            <person name="Beam J.P."/>
            <person name="Dlakic M."/>
            <person name="Rusch D.B."/>
            <person name="Kozubal M.A."/>
            <person name="Inskeep W.P."/>
        </authorList>
    </citation>
    <scope>NUCLEOTIDE SEQUENCE [LARGE SCALE GENOMIC DNA]</scope>
    <source>
        <strain evidence="1">BE_D</strain>
    </source>
</reference>
<protein>
    <submittedName>
        <fullName evidence="1">Uncharacterized protein</fullName>
    </submittedName>
</protein>
<sequence length="73" mass="8260">MPHNNRYPLSVRDRSIGIARDKRIQPFAQDLTEFQGSAVEVAVHAQFLGAEVNTRAWSPRGSKITFDEAITKY</sequence>
<dbReference type="Proteomes" id="UP000242015">
    <property type="component" value="Unassembled WGS sequence"/>
</dbReference>
<evidence type="ECO:0000313" key="1">
    <source>
        <dbReference type="EMBL" id="PSO08087.1"/>
    </source>
</evidence>
<organism evidence="1 2">
    <name type="scientific">Candidatus Marsarchaeota G2 archaeon BE_D</name>
    <dbReference type="NCBI Taxonomy" id="1978158"/>
    <lineage>
        <taxon>Archaea</taxon>
        <taxon>Candidatus Marsarchaeota</taxon>
        <taxon>Candidatus Marsarchaeota group 2</taxon>
    </lineage>
</organism>